<organism evidence="2 3">
    <name type="scientific">Tetranychus urticae</name>
    <name type="common">Two-spotted spider mite</name>
    <dbReference type="NCBI Taxonomy" id="32264"/>
    <lineage>
        <taxon>Eukaryota</taxon>
        <taxon>Metazoa</taxon>
        <taxon>Ecdysozoa</taxon>
        <taxon>Arthropoda</taxon>
        <taxon>Chelicerata</taxon>
        <taxon>Arachnida</taxon>
        <taxon>Acari</taxon>
        <taxon>Acariformes</taxon>
        <taxon>Trombidiformes</taxon>
        <taxon>Prostigmata</taxon>
        <taxon>Eleutherengona</taxon>
        <taxon>Raphignathae</taxon>
        <taxon>Tetranychoidea</taxon>
        <taxon>Tetranychidae</taxon>
        <taxon>Tetranychus</taxon>
    </lineage>
</organism>
<evidence type="ECO:0000256" key="1">
    <source>
        <dbReference type="SAM" id="MobiDB-lite"/>
    </source>
</evidence>
<sequence>MKLGPSNKNEINQWVHRRTE</sequence>
<dbReference type="EMBL" id="CAEY01001145">
    <property type="status" value="NOT_ANNOTATED_CDS"/>
    <property type="molecule type" value="Genomic_DNA"/>
</dbReference>
<feature type="compositionally biased region" description="Polar residues" evidence="1">
    <location>
        <begin position="1"/>
        <end position="12"/>
    </location>
</feature>
<keyword evidence="3" id="KW-1185">Reference proteome</keyword>
<feature type="region of interest" description="Disordered" evidence="1">
    <location>
        <begin position="1"/>
        <end position="20"/>
    </location>
</feature>
<reference evidence="3" key="1">
    <citation type="submission" date="2011-08" db="EMBL/GenBank/DDBJ databases">
        <authorList>
            <person name="Rombauts S."/>
        </authorList>
    </citation>
    <scope>NUCLEOTIDE SEQUENCE</scope>
    <source>
        <strain evidence="3">London</strain>
    </source>
</reference>
<reference evidence="2" key="2">
    <citation type="submission" date="2015-06" db="UniProtKB">
        <authorList>
            <consortium name="EnsemblMetazoa"/>
        </authorList>
    </citation>
    <scope>IDENTIFICATION</scope>
</reference>
<accession>T1K0X7</accession>
<dbReference type="EnsemblMetazoa" id="tetur03g09460.1">
    <property type="protein sequence ID" value="tetur03g09460.1"/>
    <property type="gene ID" value="tetur03g09460"/>
</dbReference>
<protein>
    <submittedName>
        <fullName evidence="2">Uncharacterized protein</fullName>
    </submittedName>
</protein>
<dbReference type="Proteomes" id="UP000015104">
    <property type="component" value="Unassembled WGS sequence"/>
</dbReference>
<dbReference type="AlphaFoldDB" id="T1K0X7"/>
<evidence type="ECO:0000313" key="3">
    <source>
        <dbReference type="Proteomes" id="UP000015104"/>
    </source>
</evidence>
<dbReference type="HOGENOM" id="CLU_3428640_0_0_1"/>
<proteinExistence type="predicted"/>
<evidence type="ECO:0000313" key="2">
    <source>
        <dbReference type="EnsemblMetazoa" id="tetur03g09460.1"/>
    </source>
</evidence>
<name>T1K0X7_TETUR</name>